<dbReference type="Gene3D" id="3.20.190.10">
    <property type="entry name" value="MutM-like, N-terminal"/>
    <property type="match status" value="1"/>
</dbReference>
<dbReference type="GO" id="GO:0016829">
    <property type="term" value="F:lyase activity"/>
    <property type="evidence" value="ECO:0007669"/>
    <property type="project" value="UniProtKB-KW"/>
</dbReference>
<comment type="similarity">
    <text evidence="2">Belongs to the FPG family.</text>
</comment>
<dbReference type="PANTHER" id="PTHR22993:SF9">
    <property type="entry name" value="FORMAMIDOPYRIMIDINE-DNA GLYCOSYLASE"/>
    <property type="match status" value="1"/>
</dbReference>
<evidence type="ECO:0000256" key="5">
    <source>
        <dbReference type="ARBA" id="ARBA00023125"/>
    </source>
</evidence>
<dbReference type="GO" id="GO:0008270">
    <property type="term" value="F:zinc ion binding"/>
    <property type="evidence" value="ECO:0007669"/>
    <property type="project" value="InterPro"/>
</dbReference>
<evidence type="ECO:0000256" key="9">
    <source>
        <dbReference type="ARBA" id="ARBA00023295"/>
    </source>
</evidence>
<evidence type="ECO:0000313" key="11">
    <source>
        <dbReference type="EMBL" id="KIO77116.1"/>
    </source>
</evidence>
<proteinExistence type="inferred from homology"/>
<dbReference type="SUPFAM" id="SSF81624">
    <property type="entry name" value="N-terminal domain of MutM-like DNA repair proteins"/>
    <property type="match status" value="1"/>
</dbReference>
<evidence type="ECO:0000256" key="1">
    <source>
        <dbReference type="ARBA" id="ARBA00001668"/>
    </source>
</evidence>
<dbReference type="SMART" id="SM00898">
    <property type="entry name" value="Fapy_DNA_glyco"/>
    <property type="match status" value="1"/>
</dbReference>
<dbReference type="GO" id="GO:0034039">
    <property type="term" value="F:8-oxo-7,8-dihydroguanine DNA N-glycosylase activity"/>
    <property type="evidence" value="ECO:0007669"/>
    <property type="project" value="TreeGrafter"/>
</dbReference>
<comment type="caution">
    <text evidence="11">The sequence shown here is derived from an EMBL/GenBank/DDBJ whole genome shotgun (WGS) entry which is preliminary data.</text>
</comment>
<evidence type="ECO:0000256" key="7">
    <source>
        <dbReference type="ARBA" id="ARBA00023239"/>
    </source>
</evidence>
<dbReference type="GO" id="GO:0003684">
    <property type="term" value="F:damaged DNA binding"/>
    <property type="evidence" value="ECO:0007669"/>
    <property type="project" value="InterPro"/>
</dbReference>
<protein>
    <recommendedName>
        <fullName evidence="10">Formamidopyrimidine-DNA glycosylase catalytic domain-containing protein</fullName>
    </recommendedName>
</protein>
<dbReference type="GO" id="GO:0003906">
    <property type="term" value="F:DNA-(apurinic or apyrimidinic site) endonuclease activity"/>
    <property type="evidence" value="ECO:0007669"/>
    <property type="project" value="InterPro"/>
</dbReference>
<dbReference type="Gene3D" id="1.10.8.50">
    <property type="match status" value="1"/>
</dbReference>
<dbReference type="PANTHER" id="PTHR22993">
    <property type="entry name" value="FORMAMIDOPYRIMIDINE-DNA GLYCOSYLASE"/>
    <property type="match status" value="1"/>
</dbReference>
<accession>A0A0D0GRH4</accession>
<dbReference type="SUPFAM" id="SSF46946">
    <property type="entry name" value="S13-like H2TH domain"/>
    <property type="match status" value="1"/>
</dbReference>
<reference evidence="11 12" key="1">
    <citation type="submission" date="2015-01" db="EMBL/GenBank/DDBJ databases">
        <title>Draft genome sequence of Pedobacter sp. NL19 isolated from sludge of an effluent treatment pond in an abandoned uranium mine.</title>
        <authorList>
            <person name="Santos T."/>
            <person name="Caetano T."/>
            <person name="Covas C."/>
            <person name="Cruz A."/>
            <person name="Mendo S."/>
        </authorList>
    </citation>
    <scope>NUCLEOTIDE SEQUENCE [LARGE SCALE GENOMIC DNA]</scope>
    <source>
        <strain evidence="11 12">NL19</strain>
    </source>
</reference>
<keyword evidence="5" id="KW-0238">DNA-binding</keyword>
<evidence type="ECO:0000256" key="8">
    <source>
        <dbReference type="ARBA" id="ARBA00023268"/>
    </source>
</evidence>
<name>A0A0D0GRH4_9SPHI</name>
<dbReference type="RefSeq" id="WP_041881687.1">
    <property type="nucleotide sequence ID" value="NZ_CP157278.1"/>
</dbReference>
<dbReference type="GO" id="GO:0006284">
    <property type="term" value="P:base-excision repair"/>
    <property type="evidence" value="ECO:0007669"/>
    <property type="project" value="InterPro"/>
</dbReference>
<dbReference type="PROSITE" id="PS51068">
    <property type="entry name" value="FPG_CAT"/>
    <property type="match status" value="1"/>
</dbReference>
<evidence type="ECO:0000259" key="10">
    <source>
        <dbReference type="PROSITE" id="PS51068"/>
    </source>
</evidence>
<evidence type="ECO:0000256" key="4">
    <source>
        <dbReference type="ARBA" id="ARBA00022801"/>
    </source>
</evidence>
<gene>
    <name evidence="11" type="ORF">TH53_10720</name>
</gene>
<dbReference type="EMBL" id="JXRA01000044">
    <property type="protein sequence ID" value="KIO77116.1"/>
    <property type="molecule type" value="Genomic_DNA"/>
</dbReference>
<dbReference type="InterPro" id="IPR012319">
    <property type="entry name" value="FPG_cat"/>
</dbReference>
<comment type="catalytic activity">
    <reaction evidence="1">
        <text>Hydrolysis of DNA containing ring-opened 7-methylguanine residues, releasing 2,6-diamino-4-hydroxy-5-(N-methyl)formamidopyrimidine.</text>
        <dbReference type="EC" id="3.2.2.23"/>
    </reaction>
</comment>
<keyword evidence="9" id="KW-0326">Glycosidase</keyword>
<dbReference type="Proteomes" id="UP000032049">
    <property type="component" value="Unassembled WGS sequence"/>
</dbReference>
<dbReference type="Pfam" id="PF06831">
    <property type="entry name" value="H2TH"/>
    <property type="match status" value="1"/>
</dbReference>
<dbReference type="InterPro" id="IPR035937">
    <property type="entry name" value="FPG_N"/>
</dbReference>
<organism evidence="11 12">
    <name type="scientific">Pedobacter lusitanus</name>
    <dbReference type="NCBI Taxonomy" id="1503925"/>
    <lineage>
        <taxon>Bacteria</taxon>
        <taxon>Pseudomonadati</taxon>
        <taxon>Bacteroidota</taxon>
        <taxon>Sphingobacteriia</taxon>
        <taxon>Sphingobacteriales</taxon>
        <taxon>Sphingobacteriaceae</taxon>
        <taxon>Pedobacter</taxon>
    </lineage>
</organism>
<keyword evidence="4" id="KW-0378">Hydrolase</keyword>
<keyword evidence="8" id="KW-0511">Multifunctional enzyme</keyword>
<evidence type="ECO:0000256" key="3">
    <source>
        <dbReference type="ARBA" id="ARBA00022763"/>
    </source>
</evidence>
<evidence type="ECO:0000256" key="2">
    <source>
        <dbReference type="ARBA" id="ARBA00009409"/>
    </source>
</evidence>
<dbReference type="Pfam" id="PF01149">
    <property type="entry name" value="Fapy_DNA_glyco"/>
    <property type="match status" value="1"/>
</dbReference>
<dbReference type="InterPro" id="IPR010979">
    <property type="entry name" value="Ribosomal_uS13-like_H2TH"/>
</dbReference>
<keyword evidence="12" id="KW-1185">Reference proteome</keyword>
<keyword evidence="6" id="KW-0234">DNA repair</keyword>
<sequence>MPELPDLEIFSRNLEQHLKGKQLKEIVVKNSKKLNVSVKELNLSLQNQKIINVSRSGKELYFEFENNAILSLHMMLKGELHLLKKEESPKHVIMEMHFQDGMRFCLSDFQGMAKAALNPVEDQAPDALANEIDEHFFKKIFASKKAAVKNVLLDQHIIRGIGNAYADEILWEAGISPFSAASKIPDAKLKDLAKAVRHVLKNAVEQISRTHPAIISGEVRDFLKIHSSKKTHSPSGVPIIIVKTGARKTYYTEEQEIFN</sequence>
<dbReference type="STRING" id="1503925.TH53_10720"/>
<dbReference type="SMART" id="SM01232">
    <property type="entry name" value="H2TH"/>
    <property type="match status" value="1"/>
</dbReference>
<dbReference type="InterPro" id="IPR015886">
    <property type="entry name" value="H2TH_FPG"/>
</dbReference>
<evidence type="ECO:0000256" key="6">
    <source>
        <dbReference type="ARBA" id="ARBA00023204"/>
    </source>
</evidence>
<dbReference type="AlphaFoldDB" id="A0A0D0GRH4"/>
<evidence type="ECO:0000313" key="12">
    <source>
        <dbReference type="Proteomes" id="UP000032049"/>
    </source>
</evidence>
<keyword evidence="3" id="KW-0227">DNA damage</keyword>
<keyword evidence="7" id="KW-0456">Lyase</keyword>
<feature type="domain" description="Formamidopyrimidine-DNA glycosylase catalytic" evidence="10">
    <location>
        <begin position="2"/>
        <end position="105"/>
    </location>
</feature>
<dbReference type="OrthoDB" id="9800855at2"/>